<dbReference type="Proteomes" id="UP000515838">
    <property type="component" value="Chromosome"/>
</dbReference>
<gene>
    <name evidence="3" type="ORF">IAE60_02010</name>
</gene>
<evidence type="ECO:0000313" key="4">
    <source>
        <dbReference type="Proteomes" id="UP000515838"/>
    </source>
</evidence>
<feature type="domain" description="Transposase IS200-like" evidence="2">
    <location>
        <begin position="27"/>
        <end position="141"/>
    </location>
</feature>
<accession>A0A7G9TDR4</accession>
<dbReference type="Pfam" id="PF01797">
    <property type="entry name" value="Y1_Tnp"/>
    <property type="match status" value="1"/>
</dbReference>
<dbReference type="AlphaFoldDB" id="A0A7G9TDR4"/>
<feature type="compositionally biased region" description="Basic residues" evidence="1">
    <location>
        <begin position="10"/>
        <end position="21"/>
    </location>
</feature>
<evidence type="ECO:0000256" key="1">
    <source>
        <dbReference type="SAM" id="MobiDB-lite"/>
    </source>
</evidence>
<dbReference type="SMART" id="SM01321">
    <property type="entry name" value="Y1_Tnp"/>
    <property type="match status" value="1"/>
</dbReference>
<evidence type="ECO:0000259" key="2">
    <source>
        <dbReference type="SMART" id="SM01321"/>
    </source>
</evidence>
<dbReference type="RefSeq" id="WP_162108298.1">
    <property type="nucleotide sequence ID" value="NZ_PDWV01000002.1"/>
</dbReference>
<dbReference type="EMBL" id="CP060731">
    <property type="protein sequence ID" value="QNN78239.1"/>
    <property type="molecule type" value="Genomic_DNA"/>
</dbReference>
<sequence length="171" mass="19475">MLAGMDQSAHHRPAQGHAGLRRGRRSIAGHVYLVTFVTRDRRPLFSDPVIAHDMARAITDKRLWYRSRLMAWVLMPDHWHGLIELGATETLPVCVQRLKANTSRSFRVGRQHDGVWAPGFHDRALRSSDDLRVAARYVIANPLRAGLVDEIGKYPYWDAVWLGNECLADRS</sequence>
<reference evidence="3 4" key="1">
    <citation type="submission" date="2020-08" db="EMBL/GenBank/DDBJ databases">
        <title>Streptomycin Non-resistant strain, P. mexicana.</title>
        <authorList>
            <person name="Ganesh-Kumar S."/>
            <person name="Zhe T."/>
            <person name="Yu Z."/>
            <person name="Min Y."/>
        </authorList>
    </citation>
    <scope>NUCLEOTIDE SEQUENCE [LARGE SCALE GENOMIC DNA]</scope>
    <source>
        <strain evidence="3 4">GTZY2</strain>
    </source>
</reference>
<evidence type="ECO:0000313" key="3">
    <source>
        <dbReference type="EMBL" id="QNN78239.1"/>
    </source>
</evidence>
<dbReference type="PANTHER" id="PTHR36966:SF1">
    <property type="entry name" value="REP-ASSOCIATED TYROSINE TRANSPOSASE"/>
    <property type="match status" value="1"/>
</dbReference>
<dbReference type="InterPro" id="IPR036515">
    <property type="entry name" value="Transposase_17_sf"/>
</dbReference>
<dbReference type="InterPro" id="IPR002686">
    <property type="entry name" value="Transposase_17"/>
</dbReference>
<proteinExistence type="predicted"/>
<dbReference type="GO" id="GO:0006313">
    <property type="term" value="P:DNA transposition"/>
    <property type="evidence" value="ECO:0007669"/>
    <property type="project" value="InterPro"/>
</dbReference>
<organism evidence="3 4">
    <name type="scientific">Pseudoxanthomonas mexicana</name>
    <dbReference type="NCBI Taxonomy" id="128785"/>
    <lineage>
        <taxon>Bacteria</taxon>
        <taxon>Pseudomonadati</taxon>
        <taxon>Pseudomonadota</taxon>
        <taxon>Gammaproteobacteria</taxon>
        <taxon>Lysobacterales</taxon>
        <taxon>Lysobacteraceae</taxon>
        <taxon>Pseudoxanthomonas</taxon>
    </lineage>
</organism>
<dbReference type="NCBIfam" id="NF047646">
    <property type="entry name" value="REP_Tyr_transpos"/>
    <property type="match status" value="1"/>
</dbReference>
<dbReference type="GO" id="GO:0004803">
    <property type="term" value="F:transposase activity"/>
    <property type="evidence" value="ECO:0007669"/>
    <property type="project" value="InterPro"/>
</dbReference>
<dbReference type="Gene3D" id="3.30.70.1290">
    <property type="entry name" value="Transposase IS200-like"/>
    <property type="match status" value="1"/>
</dbReference>
<protein>
    <submittedName>
        <fullName evidence="3">Transposase</fullName>
    </submittedName>
</protein>
<dbReference type="SUPFAM" id="SSF143422">
    <property type="entry name" value="Transposase IS200-like"/>
    <property type="match status" value="1"/>
</dbReference>
<name>A0A7G9TDR4_PSEMX</name>
<dbReference type="InterPro" id="IPR052715">
    <property type="entry name" value="RAYT_transposase"/>
</dbReference>
<dbReference type="GO" id="GO:0043565">
    <property type="term" value="F:sequence-specific DNA binding"/>
    <property type="evidence" value="ECO:0007669"/>
    <property type="project" value="TreeGrafter"/>
</dbReference>
<dbReference type="OrthoDB" id="9791101at2"/>
<feature type="region of interest" description="Disordered" evidence="1">
    <location>
        <begin position="1"/>
        <end position="21"/>
    </location>
</feature>
<dbReference type="PANTHER" id="PTHR36966">
    <property type="entry name" value="REP-ASSOCIATED TYROSINE TRANSPOSASE"/>
    <property type="match status" value="1"/>
</dbReference>